<protein>
    <submittedName>
        <fullName evidence="8">Acyl-CoA dehydrogenase family protein</fullName>
    </submittedName>
</protein>
<keyword evidence="4" id="KW-0274">FAD</keyword>
<evidence type="ECO:0000256" key="2">
    <source>
        <dbReference type="ARBA" id="ARBA00009347"/>
    </source>
</evidence>
<evidence type="ECO:0000313" key="9">
    <source>
        <dbReference type="Proteomes" id="UP001501842"/>
    </source>
</evidence>
<proteinExistence type="inferred from homology"/>
<evidence type="ECO:0000256" key="5">
    <source>
        <dbReference type="ARBA" id="ARBA00023002"/>
    </source>
</evidence>
<dbReference type="Proteomes" id="UP001501842">
    <property type="component" value="Unassembled WGS sequence"/>
</dbReference>
<comment type="cofactor">
    <cofactor evidence="1">
        <name>FAD</name>
        <dbReference type="ChEBI" id="CHEBI:57692"/>
    </cofactor>
</comment>
<gene>
    <name evidence="8" type="ORF">GCM10010439_46090</name>
</gene>
<comment type="caution">
    <text evidence="8">The sequence shown here is derived from an EMBL/GenBank/DDBJ whole genome shotgun (WGS) entry which is preliminary data.</text>
</comment>
<evidence type="ECO:0000259" key="7">
    <source>
        <dbReference type="Pfam" id="PF02771"/>
    </source>
</evidence>
<dbReference type="Pfam" id="PF00441">
    <property type="entry name" value="Acyl-CoA_dh_1"/>
    <property type="match status" value="1"/>
</dbReference>
<dbReference type="Gene3D" id="1.10.540.10">
    <property type="entry name" value="Acyl-CoA dehydrogenase/oxidase, N-terminal domain"/>
    <property type="match status" value="1"/>
</dbReference>
<evidence type="ECO:0000256" key="1">
    <source>
        <dbReference type="ARBA" id="ARBA00001974"/>
    </source>
</evidence>
<feature type="domain" description="Acyl-CoA dehydrogenase/oxidase N-terminal" evidence="7">
    <location>
        <begin position="6"/>
        <end position="116"/>
    </location>
</feature>
<keyword evidence="9" id="KW-1185">Reference proteome</keyword>
<dbReference type="InterPro" id="IPR009075">
    <property type="entry name" value="AcylCo_DH/oxidase_C"/>
</dbReference>
<feature type="domain" description="Acyl-CoA dehydrogenase/oxidase C-terminal" evidence="6">
    <location>
        <begin position="221"/>
        <end position="369"/>
    </location>
</feature>
<dbReference type="InterPro" id="IPR036250">
    <property type="entry name" value="AcylCo_DH-like_C"/>
</dbReference>
<evidence type="ECO:0000259" key="6">
    <source>
        <dbReference type="Pfam" id="PF00441"/>
    </source>
</evidence>
<dbReference type="CDD" id="cd00567">
    <property type="entry name" value="ACAD"/>
    <property type="match status" value="1"/>
</dbReference>
<dbReference type="RefSeq" id="WP_344452730.1">
    <property type="nucleotide sequence ID" value="NZ_BAAATZ010000019.1"/>
</dbReference>
<dbReference type="Pfam" id="PF02771">
    <property type="entry name" value="Acyl-CoA_dh_N"/>
    <property type="match status" value="1"/>
</dbReference>
<sequence>MDLTFSQEQEELRGVVRAFLRDVSPEEEVRRLMETPSGHDPAVWTKMSDQLGLQGLAVPEDLGGAGAGPLEVGIVAEELGRALSGAPFLSTCVLAVQAILAADDPGCSRELLPGIACGVTVATVAFSEPGRPWDSPAEDTAVRHVDGRWLIDGAKELVLDGAHADLILVTARGDQGVGLYAVSGDAPGLTRTLSPALDPTRKLARLEFAGTPAHPVGPGDAGSRILSRTLDHASAALAAEAVGVAQFLLDLVVAHVKDRVQFGRPIGAFQAVQHACANMYVEVESARAAAHHALWSAAANSPELPLAASLAKSCCTDAAMRVATEAIQLLGGIGVTWEHPAHLYFRRAKSSQLLFGDTDQHRDALVRRLDARLTGA</sequence>
<dbReference type="SUPFAM" id="SSF47203">
    <property type="entry name" value="Acyl-CoA dehydrogenase C-terminal domain-like"/>
    <property type="match status" value="1"/>
</dbReference>
<evidence type="ECO:0000256" key="3">
    <source>
        <dbReference type="ARBA" id="ARBA00022630"/>
    </source>
</evidence>
<keyword evidence="5" id="KW-0560">Oxidoreductase</keyword>
<dbReference type="InterPro" id="IPR037069">
    <property type="entry name" value="AcylCoA_DH/ox_N_sf"/>
</dbReference>
<dbReference type="InterPro" id="IPR009100">
    <property type="entry name" value="AcylCoA_DH/oxidase_NM_dom_sf"/>
</dbReference>
<evidence type="ECO:0000313" key="8">
    <source>
        <dbReference type="EMBL" id="GAA2731190.1"/>
    </source>
</evidence>
<dbReference type="PANTHER" id="PTHR43884">
    <property type="entry name" value="ACYL-COA DEHYDROGENASE"/>
    <property type="match status" value="1"/>
</dbReference>
<dbReference type="PANTHER" id="PTHR43884:SF20">
    <property type="entry name" value="ACYL-COA DEHYDROGENASE FADE28"/>
    <property type="match status" value="1"/>
</dbReference>
<dbReference type="SUPFAM" id="SSF56645">
    <property type="entry name" value="Acyl-CoA dehydrogenase NM domain-like"/>
    <property type="match status" value="1"/>
</dbReference>
<organism evidence="8 9">
    <name type="scientific">Actinocorallia aurantiaca</name>
    <dbReference type="NCBI Taxonomy" id="46204"/>
    <lineage>
        <taxon>Bacteria</taxon>
        <taxon>Bacillati</taxon>
        <taxon>Actinomycetota</taxon>
        <taxon>Actinomycetes</taxon>
        <taxon>Streptosporangiales</taxon>
        <taxon>Thermomonosporaceae</taxon>
        <taxon>Actinocorallia</taxon>
    </lineage>
</organism>
<accession>A0ABN3UE97</accession>
<keyword evidence="3" id="KW-0285">Flavoprotein</keyword>
<dbReference type="Gene3D" id="1.20.140.10">
    <property type="entry name" value="Butyryl-CoA Dehydrogenase, subunit A, domain 3"/>
    <property type="match status" value="1"/>
</dbReference>
<evidence type="ECO:0000256" key="4">
    <source>
        <dbReference type="ARBA" id="ARBA00022827"/>
    </source>
</evidence>
<dbReference type="InterPro" id="IPR046373">
    <property type="entry name" value="Acyl-CoA_Oxase/DH_mid-dom_sf"/>
</dbReference>
<dbReference type="Gene3D" id="2.40.110.10">
    <property type="entry name" value="Butyryl-CoA Dehydrogenase, subunit A, domain 2"/>
    <property type="match status" value="1"/>
</dbReference>
<name>A0ABN3UE97_9ACTN</name>
<comment type="similarity">
    <text evidence="2">Belongs to the acyl-CoA dehydrogenase family.</text>
</comment>
<dbReference type="EMBL" id="BAAATZ010000019">
    <property type="protein sequence ID" value="GAA2731190.1"/>
    <property type="molecule type" value="Genomic_DNA"/>
</dbReference>
<dbReference type="InterPro" id="IPR013786">
    <property type="entry name" value="AcylCoA_DH/ox_N"/>
</dbReference>
<reference evidence="8 9" key="1">
    <citation type="journal article" date="2019" name="Int. J. Syst. Evol. Microbiol.">
        <title>The Global Catalogue of Microorganisms (GCM) 10K type strain sequencing project: providing services to taxonomists for standard genome sequencing and annotation.</title>
        <authorList>
            <consortium name="The Broad Institute Genomics Platform"/>
            <consortium name="The Broad Institute Genome Sequencing Center for Infectious Disease"/>
            <person name="Wu L."/>
            <person name="Ma J."/>
        </authorList>
    </citation>
    <scope>NUCLEOTIDE SEQUENCE [LARGE SCALE GENOMIC DNA]</scope>
    <source>
        <strain evidence="8 9">JCM 8201</strain>
    </source>
</reference>